<evidence type="ECO:0000313" key="2">
    <source>
        <dbReference type="EMBL" id="KAJ6998058.1"/>
    </source>
</evidence>
<dbReference type="Pfam" id="PF25598">
    <property type="entry name" value="ARM_PUB"/>
    <property type="match status" value="1"/>
</dbReference>
<evidence type="ECO:0000259" key="1">
    <source>
        <dbReference type="Pfam" id="PF25598"/>
    </source>
</evidence>
<keyword evidence="3" id="KW-1185">Reference proteome</keyword>
<sequence>MKVSKTATEDAVVVLWSMCCLFRDEKVVEKVARSNGVTKVLLVMQSEVGEGNCVRRMCGDLIKVLRRGCKNVGGFSGAVSYETKTTHIMPC</sequence>
<feature type="domain" description="U-box" evidence="1">
    <location>
        <begin position="1"/>
        <end position="86"/>
    </location>
</feature>
<comment type="caution">
    <text evidence="2">The sequence shown here is derived from an EMBL/GenBank/DDBJ whole genome shotgun (WGS) entry which is preliminary data.</text>
</comment>
<organism evidence="2 3">
    <name type="scientific">Populus alba x Populus x berolinensis</name>
    <dbReference type="NCBI Taxonomy" id="444605"/>
    <lineage>
        <taxon>Eukaryota</taxon>
        <taxon>Viridiplantae</taxon>
        <taxon>Streptophyta</taxon>
        <taxon>Embryophyta</taxon>
        <taxon>Tracheophyta</taxon>
        <taxon>Spermatophyta</taxon>
        <taxon>Magnoliopsida</taxon>
        <taxon>eudicotyledons</taxon>
        <taxon>Gunneridae</taxon>
        <taxon>Pentapetalae</taxon>
        <taxon>rosids</taxon>
        <taxon>fabids</taxon>
        <taxon>Malpighiales</taxon>
        <taxon>Salicaceae</taxon>
        <taxon>Saliceae</taxon>
        <taxon>Populus</taxon>
    </lineage>
</organism>
<protein>
    <recommendedName>
        <fullName evidence="1">U-box domain-containing protein</fullName>
    </recommendedName>
</protein>
<dbReference type="Proteomes" id="UP001164929">
    <property type="component" value="Chromosome 5"/>
</dbReference>
<evidence type="ECO:0000313" key="3">
    <source>
        <dbReference type="Proteomes" id="UP001164929"/>
    </source>
</evidence>
<accession>A0AAD6W3M2</accession>
<dbReference type="InterPro" id="IPR058678">
    <property type="entry name" value="ARM_PUB"/>
</dbReference>
<dbReference type="AlphaFoldDB" id="A0AAD6W3M2"/>
<name>A0AAD6W3M2_9ROSI</name>
<dbReference type="EMBL" id="JAQIZT010000005">
    <property type="protein sequence ID" value="KAJ6998058.1"/>
    <property type="molecule type" value="Genomic_DNA"/>
</dbReference>
<proteinExistence type="predicted"/>
<gene>
    <name evidence="2" type="ORF">NC653_014306</name>
</gene>
<reference evidence="2" key="1">
    <citation type="journal article" date="2023" name="Mol. Ecol. Resour.">
        <title>Chromosome-level genome assembly of a triploid poplar Populus alba 'Berolinensis'.</title>
        <authorList>
            <person name="Chen S."/>
            <person name="Yu Y."/>
            <person name="Wang X."/>
            <person name="Wang S."/>
            <person name="Zhang T."/>
            <person name="Zhou Y."/>
            <person name="He R."/>
            <person name="Meng N."/>
            <person name="Wang Y."/>
            <person name="Liu W."/>
            <person name="Liu Z."/>
            <person name="Liu J."/>
            <person name="Guo Q."/>
            <person name="Huang H."/>
            <person name="Sederoff R.R."/>
            <person name="Wang G."/>
            <person name="Qu G."/>
            <person name="Chen S."/>
        </authorList>
    </citation>
    <scope>NUCLEOTIDE SEQUENCE</scope>
    <source>
        <strain evidence="2">SC-2020</strain>
    </source>
</reference>